<comment type="caution">
    <text evidence="2">The sequence shown here is derived from an EMBL/GenBank/DDBJ whole genome shotgun (WGS) entry which is preliminary data.</text>
</comment>
<dbReference type="EMBL" id="JBCLYO010000003">
    <property type="protein sequence ID" value="KAL0091616.1"/>
    <property type="molecule type" value="Genomic_DNA"/>
</dbReference>
<protein>
    <submittedName>
        <fullName evidence="2">Uncharacterized protein</fullName>
    </submittedName>
</protein>
<evidence type="ECO:0000313" key="2">
    <source>
        <dbReference type="EMBL" id="KAL0091616.1"/>
    </source>
</evidence>
<proteinExistence type="predicted"/>
<feature type="transmembrane region" description="Helical" evidence="1">
    <location>
        <begin position="96"/>
        <end position="114"/>
    </location>
</feature>
<gene>
    <name evidence="2" type="ORF">J3Q64DRAFT_1724540</name>
</gene>
<keyword evidence="1" id="KW-0472">Membrane</keyword>
<name>A0ABR3B6L1_PHYBL</name>
<evidence type="ECO:0000256" key="1">
    <source>
        <dbReference type="SAM" id="Phobius"/>
    </source>
</evidence>
<reference evidence="2 3" key="1">
    <citation type="submission" date="2024-04" db="EMBL/GenBank/DDBJ databases">
        <title>Symmetric and asymmetric DNA N6-adenine methylation regulates different biological responses in Mucorales.</title>
        <authorList>
            <consortium name="Lawrence Berkeley National Laboratory"/>
            <person name="Lax C."/>
            <person name="Mondo S.J."/>
            <person name="Osorio-Concepcion M."/>
            <person name="Muszewska A."/>
            <person name="Corrochano-Luque M."/>
            <person name="Gutierrez G."/>
            <person name="Riley R."/>
            <person name="Lipzen A."/>
            <person name="Guo J."/>
            <person name="Hundley H."/>
            <person name="Amirebrahimi M."/>
            <person name="Ng V."/>
            <person name="Lorenzo-Gutierrez D."/>
            <person name="Binder U."/>
            <person name="Yang J."/>
            <person name="Song Y."/>
            <person name="Canovas D."/>
            <person name="Navarro E."/>
            <person name="Freitag M."/>
            <person name="Gabaldon T."/>
            <person name="Grigoriev I.V."/>
            <person name="Corrochano L.M."/>
            <person name="Nicolas F.E."/>
            <person name="Garre V."/>
        </authorList>
    </citation>
    <scope>NUCLEOTIDE SEQUENCE [LARGE SCALE GENOMIC DNA]</scope>
    <source>
        <strain evidence="2 3">L51</strain>
    </source>
</reference>
<keyword evidence="1" id="KW-0812">Transmembrane</keyword>
<sequence length="115" mass="12937">MTTPLTTLYLTVDIIASIFVCVHRCIYAWMHVLLVKIQDKLSSRSSCNLSQLTRLPNTHNSAYPTKSFVVVLDVQPSTYSTSSFTWCNSGHMAVVVTRRSGCLLYLACLFLLLFL</sequence>
<dbReference type="Proteomes" id="UP001448207">
    <property type="component" value="Unassembled WGS sequence"/>
</dbReference>
<organism evidence="2 3">
    <name type="scientific">Phycomyces blakesleeanus</name>
    <dbReference type="NCBI Taxonomy" id="4837"/>
    <lineage>
        <taxon>Eukaryota</taxon>
        <taxon>Fungi</taxon>
        <taxon>Fungi incertae sedis</taxon>
        <taxon>Mucoromycota</taxon>
        <taxon>Mucoromycotina</taxon>
        <taxon>Mucoromycetes</taxon>
        <taxon>Mucorales</taxon>
        <taxon>Phycomycetaceae</taxon>
        <taxon>Phycomyces</taxon>
    </lineage>
</organism>
<keyword evidence="1" id="KW-1133">Transmembrane helix</keyword>
<evidence type="ECO:0000313" key="3">
    <source>
        <dbReference type="Proteomes" id="UP001448207"/>
    </source>
</evidence>
<accession>A0ABR3B6L1</accession>
<keyword evidence="3" id="KW-1185">Reference proteome</keyword>
<feature type="transmembrane region" description="Helical" evidence="1">
    <location>
        <begin position="14"/>
        <end position="35"/>
    </location>
</feature>